<name>A0AAT9H228_9FLAO</name>
<dbReference type="InterPro" id="IPR036390">
    <property type="entry name" value="WH_DNA-bd_sf"/>
</dbReference>
<proteinExistence type="predicted"/>
<dbReference type="CDD" id="cd00090">
    <property type="entry name" value="HTH_ARSR"/>
    <property type="match status" value="1"/>
</dbReference>
<dbReference type="PANTHER" id="PTHR37318:SF1">
    <property type="entry name" value="BSL7504 PROTEIN"/>
    <property type="match status" value="1"/>
</dbReference>
<dbReference type="Pfam" id="PF13601">
    <property type="entry name" value="HTH_34"/>
    <property type="match status" value="1"/>
</dbReference>
<feature type="domain" description="Winged helix DNA-binding" evidence="1">
    <location>
        <begin position="16"/>
        <end position="95"/>
    </location>
</feature>
<dbReference type="Gene3D" id="1.10.10.10">
    <property type="entry name" value="Winged helix-like DNA-binding domain superfamily/Winged helix DNA-binding domain"/>
    <property type="match status" value="1"/>
</dbReference>
<dbReference type="PANTHER" id="PTHR37318">
    <property type="entry name" value="BSL7504 PROTEIN"/>
    <property type="match status" value="1"/>
</dbReference>
<evidence type="ECO:0000313" key="2">
    <source>
        <dbReference type="EMBL" id="BFM43812.1"/>
    </source>
</evidence>
<dbReference type="EMBL" id="AP031573">
    <property type="protein sequence ID" value="BFM43812.1"/>
    <property type="molecule type" value="Genomic_DNA"/>
</dbReference>
<dbReference type="InterPro" id="IPR027395">
    <property type="entry name" value="WH_DNA-bd_dom"/>
</dbReference>
<dbReference type="GO" id="GO:0006355">
    <property type="term" value="P:regulation of DNA-templated transcription"/>
    <property type="evidence" value="ECO:0007669"/>
    <property type="project" value="UniProtKB-ARBA"/>
</dbReference>
<accession>A0AAT9H228</accession>
<dbReference type="SUPFAM" id="SSF46785">
    <property type="entry name" value="Winged helix' DNA-binding domain"/>
    <property type="match status" value="1"/>
</dbReference>
<dbReference type="InterPro" id="IPR036388">
    <property type="entry name" value="WH-like_DNA-bd_sf"/>
</dbReference>
<protein>
    <recommendedName>
        <fullName evidence="1">Winged helix DNA-binding domain-containing protein</fullName>
    </recommendedName>
</protein>
<dbReference type="AlphaFoldDB" id="A0AAT9H228"/>
<gene>
    <name evidence="2" type="ORF">CFS9_24530</name>
</gene>
<organism evidence="2">
    <name type="scientific">Flavobacterium sp. CFS9</name>
    <dbReference type="NCBI Taxonomy" id="3143118"/>
    <lineage>
        <taxon>Bacteria</taxon>
        <taxon>Pseudomonadati</taxon>
        <taxon>Bacteroidota</taxon>
        <taxon>Flavobacteriia</taxon>
        <taxon>Flavobacteriales</taxon>
        <taxon>Flavobacteriaceae</taxon>
        <taxon>Flavobacterium</taxon>
    </lineage>
</organism>
<sequence length="97" mass="11095">MAETFEELDPVLNAPVRLAIVSALVKMKQADFGYLQEITKTTQGNLSHQIKKLNEAKYIEIEKTFKGNYPQTICKLTKTGKIAFESYVETIKKYLHL</sequence>
<dbReference type="RefSeq" id="WP_017497826.1">
    <property type="nucleotide sequence ID" value="NZ_AP031573.1"/>
</dbReference>
<reference evidence="2" key="1">
    <citation type="submission" date="2024-05" db="EMBL/GenBank/DDBJ databases">
        <title>Whole-Genome Sequence of CFS9, a Potential Fish Probiotic Isolated from the Body Surface of Silurus asotus.</title>
        <authorList>
            <person name="Kojima M."/>
            <person name="Tobioka K."/>
            <person name="Yokota K."/>
            <person name="Nakatani H."/>
            <person name="Hori K."/>
            <person name="Tamaru Y."/>
            <person name="Okazaki F."/>
        </authorList>
    </citation>
    <scope>NUCLEOTIDE SEQUENCE</scope>
    <source>
        <strain evidence="2">CFS9</strain>
    </source>
</reference>
<evidence type="ECO:0000259" key="1">
    <source>
        <dbReference type="Pfam" id="PF13601"/>
    </source>
</evidence>
<dbReference type="InterPro" id="IPR011991">
    <property type="entry name" value="ArsR-like_HTH"/>
</dbReference>